<feature type="domain" description="Thioredoxin" evidence="2">
    <location>
        <begin position="33"/>
        <end position="168"/>
    </location>
</feature>
<dbReference type="InterPro" id="IPR036249">
    <property type="entry name" value="Thioredoxin-like_sf"/>
</dbReference>
<name>A0A858R9F4_9PROT</name>
<gene>
    <name evidence="3" type="ORF">HHL28_14265</name>
</gene>
<evidence type="ECO:0000256" key="1">
    <source>
        <dbReference type="SAM" id="SignalP"/>
    </source>
</evidence>
<dbReference type="EMBL" id="CP051775">
    <property type="protein sequence ID" value="QJE74095.1"/>
    <property type="molecule type" value="Genomic_DNA"/>
</dbReference>
<evidence type="ECO:0000313" key="4">
    <source>
        <dbReference type="Proteomes" id="UP000501891"/>
    </source>
</evidence>
<dbReference type="AlphaFoldDB" id="A0A858R9F4"/>
<reference evidence="3" key="1">
    <citation type="submission" date="2020-04" db="EMBL/GenBank/DDBJ databases">
        <title>A desert anoxygenic phototrophic bacterium fixes CO2 using RubisCO under aerobic conditions.</title>
        <authorList>
            <person name="Tang K."/>
        </authorList>
    </citation>
    <scope>NUCLEOTIDE SEQUENCE [LARGE SCALE GENOMIC DNA]</scope>
    <source>
        <strain evidence="3">MIMtkB3</strain>
    </source>
</reference>
<dbReference type="PROSITE" id="PS51352">
    <property type="entry name" value="THIOREDOXIN_2"/>
    <property type="match status" value="1"/>
</dbReference>
<evidence type="ECO:0000313" key="3">
    <source>
        <dbReference type="EMBL" id="QJE74095.1"/>
    </source>
</evidence>
<feature type="signal peptide" evidence="1">
    <location>
        <begin position="1"/>
        <end position="20"/>
    </location>
</feature>
<dbReference type="KEGG" id="acru:HHL28_14265"/>
<dbReference type="InterPro" id="IPR013766">
    <property type="entry name" value="Thioredoxin_domain"/>
</dbReference>
<protein>
    <submittedName>
        <fullName evidence="3">Thioredoxin family protein</fullName>
    </submittedName>
</protein>
<proteinExistence type="predicted"/>
<evidence type="ECO:0000259" key="2">
    <source>
        <dbReference type="PROSITE" id="PS51352"/>
    </source>
</evidence>
<dbReference type="Proteomes" id="UP000501891">
    <property type="component" value="Chromosome"/>
</dbReference>
<dbReference type="Gene3D" id="3.40.30.10">
    <property type="entry name" value="Glutaredoxin"/>
    <property type="match status" value="1"/>
</dbReference>
<dbReference type="CDD" id="cd02947">
    <property type="entry name" value="TRX_family"/>
    <property type="match status" value="1"/>
</dbReference>
<accession>A0A858R9F4</accession>
<feature type="chain" id="PRO_5032950968" evidence="1">
    <location>
        <begin position="21"/>
        <end position="173"/>
    </location>
</feature>
<dbReference type="SUPFAM" id="SSF52833">
    <property type="entry name" value="Thioredoxin-like"/>
    <property type="match status" value="1"/>
</dbReference>
<organism evidence="3 4">
    <name type="scientific">Aerophototrophica crusticola</name>
    <dbReference type="NCBI Taxonomy" id="1709002"/>
    <lineage>
        <taxon>Bacteria</taxon>
        <taxon>Pseudomonadati</taxon>
        <taxon>Pseudomonadota</taxon>
        <taxon>Alphaproteobacteria</taxon>
        <taxon>Rhodospirillales</taxon>
        <taxon>Rhodospirillaceae</taxon>
        <taxon>Aerophototrophica</taxon>
    </lineage>
</organism>
<dbReference type="Pfam" id="PF13899">
    <property type="entry name" value="Thioredoxin_7"/>
    <property type="match status" value="1"/>
</dbReference>
<sequence>MRRIALAAAIALLAALPVSAQVAPPKVGIADLKDLPQPLPLPYDEEADADKDLAAAMARAKASGKRVLVDLGGDWCPDCRILAAVMDLPEVKPFLAAHFEKVVIDVGRFNKNLHIPQGFGIEKLRGVPTVLVVEPDGTLVNKTDSAELADARSKTPQAMVDWLARYAKPVKGS</sequence>
<keyword evidence="4" id="KW-1185">Reference proteome</keyword>
<keyword evidence="1" id="KW-0732">Signal</keyword>